<organism evidence="5 6">
    <name type="scientific">Mucilaginibacter terrae</name>
    <dbReference type="NCBI Taxonomy" id="1955052"/>
    <lineage>
        <taxon>Bacteria</taxon>
        <taxon>Pseudomonadati</taxon>
        <taxon>Bacteroidota</taxon>
        <taxon>Sphingobacteriia</taxon>
        <taxon>Sphingobacteriales</taxon>
        <taxon>Sphingobacteriaceae</taxon>
        <taxon>Mucilaginibacter</taxon>
    </lineage>
</organism>
<dbReference type="PANTHER" id="PTHR43280:SF32">
    <property type="entry name" value="TRANSCRIPTIONAL REGULATORY PROTEIN"/>
    <property type="match status" value="1"/>
</dbReference>
<evidence type="ECO:0000256" key="2">
    <source>
        <dbReference type="ARBA" id="ARBA00023125"/>
    </source>
</evidence>
<keyword evidence="1" id="KW-0805">Transcription regulation</keyword>
<evidence type="ECO:0000313" key="5">
    <source>
        <dbReference type="EMBL" id="MDT3401005.1"/>
    </source>
</evidence>
<keyword evidence="2" id="KW-0238">DNA-binding</keyword>
<dbReference type="PROSITE" id="PS01124">
    <property type="entry name" value="HTH_ARAC_FAMILY_2"/>
    <property type="match status" value="1"/>
</dbReference>
<dbReference type="SUPFAM" id="SSF46689">
    <property type="entry name" value="Homeodomain-like"/>
    <property type="match status" value="1"/>
</dbReference>
<dbReference type="InterPro" id="IPR018060">
    <property type="entry name" value="HTH_AraC"/>
</dbReference>
<feature type="domain" description="HTH araC/xylS-type" evidence="4">
    <location>
        <begin position="209"/>
        <end position="307"/>
    </location>
</feature>
<dbReference type="Pfam" id="PF12833">
    <property type="entry name" value="HTH_18"/>
    <property type="match status" value="1"/>
</dbReference>
<dbReference type="EMBL" id="JAVLVU010000001">
    <property type="protein sequence ID" value="MDT3401005.1"/>
    <property type="molecule type" value="Genomic_DNA"/>
</dbReference>
<comment type="caution">
    <text evidence="5">The sequence shown here is derived from an EMBL/GenBank/DDBJ whole genome shotgun (WGS) entry which is preliminary data.</text>
</comment>
<evidence type="ECO:0000256" key="3">
    <source>
        <dbReference type="ARBA" id="ARBA00023163"/>
    </source>
</evidence>
<reference evidence="6" key="1">
    <citation type="submission" date="2023-07" db="EMBL/GenBank/DDBJ databases">
        <title>Functional and genomic diversity of the sorghum phyllosphere microbiome.</title>
        <authorList>
            <person name="Shade A."/>
        </authorList>
    </citation>
    <scope>NUCLEOTIDE SEQUENCE [LARGE SCALE GENOMIC DNA]</scope>
    <source>
        <strain evidence="6">SORGH_AS_0422</strain>
    </source>
</reference>
<evidence type="ECO:0000259" key="4">
    <source>
        <dbReference type="PROSITE" id="PS01124"/>
    </source>
</evidence>
<keyword evidence="6" id="KW-1185">Reference proteome</keyword>
<dbReference type="Proteomes" id="UP001258315">
    <property type="component" value="Unassembled WGS sequence"/>
</dbReference>
<gene>
    <name evidence="5" type="ORF">QE417_000077</name>
</gene>
<sequence length="309" mass="35460">MKNGITDIPKYDLENFRPLHRHSISVPPFGHNIPDDSKIIEGFQLYSSDGMISAKGPLKSIFYRIGITVTGSLNMQVGLDKYEHQPRTLTFTFPSQIFSTDNVSEDAFGYYMFFTAEFLNDIIPAIKIAEEFPFYDFSGTPVFQIENEELENILGLVMKINAELQGNQTGRIKAVKMYVYLLLLEAKRSYVRQNIGNTESFPHSFKLISRFRKLVAQHYLDKKQVNDYAQMLGVSPNHLNRIVKEKTGKTASEVIKEMILQEAKSLLRYTGNSVAEIAYRLDFSDPASFNRFFKSLTNETPLIYRSRQN</sequence>
<accession>A0ABU3GN13</accession>
<name>A0ABU3GN13_9SPHI</name>
<keyword evidence="3" id="KW-0804">Transcription</keyword>
<dbReference type="Gene3D" id="1.10.10.60">
    <property type="entry name" value="Homeodomain-like"/>
    <property type="match status" value="1"/>
</dbReference>
<evidence type="ECO:0000313" key="6">
    <source>
        <dbReference type="Proteomes" id="UP001258315"/>
    </source>
</evidence>
<evidence type="ECO:0000256" key="1">
    <source>
        <dbReference type="ARBA" id="ARBA00023015"/>
    </source>
</evidence>
<proteinExistence type="predicted"/>
<dbReference type="PANTHER" id="PTHR43280">
    <property type="entry name" value="ARAC-FAMILY TRANSCRIPTIONAL REGULATOR"/>
    <property type="match status" value="1"/>
</dbReference>
<dbReference type="InterPro" id="IPR009057">
    <property type="entry name" value="Homeodomain-like_sf"/>
</dbReference>
<dbReference type="RefSeq" id="WP_311946780.1">
    <property type="nucleotide sequence ID" value="NZ_JAVLVU010000001.1"/>
</dbReference>
<dbReference type="SMART" id="SM00342">
    <property type="entry name" value="HTH_ARAC"/>
    <property type="match status" value="1"/>
</dbReference>
<protein>
    <submittedName>
        <fullName evidence="5">AraC family transcriptional activator of pobA</fullName>
    </submittedName>
</protein>